<gene>
    <name evidence="1" type="ORF">SAMN05421678_116102</name>
</gene>
<dbReference type="EMBL" id="FOOI01000016">
    <property type="protein sequence ID" value="SFH37105.1"/>
    <property type="molecule type" value="Genomic_DNA"/>
</dbReference>
<dbReference type="Proteomes" id="UP000199052">
    <property type="component" value="Unassembled WGS sequence"/>
</dbReference>
<protein>
    <submittedName>
        <fullName evidence="1">Uncharacterized protein</fullName>
    </submittedName>
</protein>
<sequence length="220" mass="23793">MPALTDEVQVDVAQRGQEAVRVVGGNRHPVWVADLQPVVGHLRTGQRSHPHAVVLVLQFDPLVTDAGGHPLGHRAQHPQGHLTLVHVRPEDRVRRVVVTVDQPVDLGRVDLRRLAGRAGRAGLLRAGLLRGSGPWAGGADALRPLRRGTVRRFGSGAVVGHPGDTFFVWLGLAFGWLRGGCSVRVRVVPGTRARNRPGQPARRWIAVSGMLTQSGRLRVS</sequence>
<evidence type="ECO:0000313" key="2">
    <source>
        <dbReference type="Proteomes" id="UP000199052"/>
    </source>
</evidence>
<name>A0A1I2ZHI1_9ACTN</name>
<proteinExistence type="predicted"/>
<organism evidence="1 2">
    <name type="scientific">Actinopolymorpha cephalotaxi</name>
    <dbReference type="NCBI Taxonomy" id="504797"/>
    <lineage>
        <taxon>Bacteria</taxon>
        <taxon>Bacillati</taxon>
        <taxon>Actinomycetota</taxon>
        <taxon>Actinomycetes</taxon>
        <taxon>Propionibacteriales</taxon>
        <taxon>Actinopolymorphaceae</taxon>
        <taxon>Actinopolymorpha</taxon>
    </lineage>
</organism>
<evidence type="ECO:0000313" key="1">
    <source>
        <dbReference type="EMBL" id="SFH37105.1"/>
    </source>
</evidence>
<reference evidence="1 2" key="1">
    <citation type="submission" date="2016-10" db="EMBL/GenBank/DDBJ databases">
        <authorList>
            <person name="de Groot N.N."/>
        </authorList>
    </citation>
    <scope>NUCLEOTIDE SEQUENCE [LARGE SCALE GENOMIC DNA]</scope>
    <source>
        <strain evidence="1 2">CPCC 202808</strain>
    </source>
</reference>
<accession>A0A1I2ZHI1</accession>
<dbReference type="AlphaFoldDB" id="A0A1I2ZHI1"/>